<evidence type="ECO:0000256" key="2">
    <source>
        <dbReference type="ARBA" id="ARBA00022676"/>
    </source>
</evidence>
<proteinExistence type="inferred from homology"/>
<name>A0A6H2DP09_9SPHN</name>
<dbReference type="Gene3D" id="3.90.550.10">
    <property type="entry name" value="Spore Coat Polysaccharide Biosynthesis Protein SpsA, Chain A"/>
    <property type="match status" value="1"/>
</dbReference>
<dbReference type="EMBL" id="CP051217">
    <property type="protein sequence ID" value="QJB69695.1"/>
    <property type="molecule type" value="Genomic_DNA"/>
</dbReference>
<dbReference type="InterPro" id="IPR050834">
    <property type="entry name" value="Glycosyltransf_2"/>
</dbReference>
<dbReference type="Proteomes" id="UP000501600">
    <property type="component" value="Chromosome"/>
</dbReference>
<sequence length="267" mass="30022">MTVSILMPTLGRPGWDKYLPGLLAQRRPAEELIIIFDRSTDKKERHGLRAKWPGVAFLFNSKHIGITASLNKGLEIATGEYIFRCDDDDECRHDRIARQLDHFAATGADFIGSWAMGEVSEAMEQQFIIKCPLNDPDIKAALRKRNVLIHSSLAFRKEAVMSLGGYDETFTNAQDYALYLAAIRAGFRFAAVPEPLVTRHYGPESITVSRRKQQAMFSCAARVIHHAHSGNRAAFLKTLAAYAMLSLVPSFARRWRRNLFRVVGRGA</sequence>
<evidence type="ECO:0000256" key="1">
    <source>
        <dbReference type="ARBA" id="ARBA00006739"/>
    </source>
</evidence>
<organism evidence="5 6">
    <name type="scientific">Parasphingorhabdus halotolerans</name>
    <dbReference type="NCBI Taxonomy" id="2725558"/>
    <lineage>
        <taxon>Bacteria</taxon>
        <taxon>Pseudomonadati</taxon>
        <taxon>Pseudomonadota</taxon>
        <taxon>Alphaproteobacteria</taxon>
        <taxon>Sphingomonadales</taxon>
        <taxon>Sphingomonadaceae</taxon>
        <taxon>Parasphingorhabdus</taxon>
    </lineage>
</organism>
<dbReference type="Pfam" id="PF00535">
    <property type="entry name" value="Glycos_transf_2"/>
    <property type="match status" value="1"/>
</dbReference>
<dbReference type="GO" id="GO:0016757">
    <property type="term" value="F:glycosyltransferase activity"/>
    <property type="evidence" value="ECO:0007669"/>
    <property type="project" value="UniProtKB-KW"/>
</dbReference>
<evidence type="ECO:0000313" key="5">
    <source>
        <dbReference type="EMBL" id="QJB69695.1"/>
    </source>
</evidence>
<gene>
    <name evidence="5" type="ORF">HF685_10740</name>
</gene>
<feature type="domain" description="Glycosyltransferase 2-like" evidence="4">
    <location>
        <begin position="5"/>
        <end position="115"/>
    </location>
</feature>
<dbReference type="RefSeq" id="WP_168819903.1">
    <property type="nucleotide sequence ID" value="NZ_CP051217.1"/>
</dbReference>
<evidence type="ECO:0000256" key="3">
    <source>
        <dbReference type="ARBA" id="ARBA00022679"/>
    </source>
</evidence>
<dbReference type="PANTHER" id="PTHR43685">
    <property type="entry name" value="GLYCOSYLTRANSFERASE"/>
    <property type="match status" value="1"/>
</dbReference>
<keyword evidence="3 5" id="KW-0808">Transferase</keyword>
<keyword evidence="2" id="KW-0328">Glycosyltransferase</keyword>
<keyword evidence="6" id="KW-1185">Reference proteome</keyword>
<dbReference type="InterPro" id="IPR001173">
    <property type="entry name" value="Glyco_trans_2-like"/>
</dbReference>
<evidence type="ECO:0000259" key="4">
    <source>
        <dbReference type="Pfam" id="PF00535"/>
    </source>
</evidence>
<evidence type="ECO:0000313" key="6">
    <source>
        <dbReference type="Proteomes" id="UP000501600"/>
    </source>
</evidence>
<dbReference type="PANTHER" id="PTHR43685:SF5">
    <property type="entry name" value="GLYCOSYLTRANSFERASE EPSE-RELATED"/>
    <property type="match status" value="1"/>
</dbReference>
<protein>
    <submittedName>
        <fullName evidence="5">Glycosyltransferase</fullName>
    </submittedName>
</protein>
<dbReference type="InterPro" id="IPR029044">
    <property type="entry name" value="Nucleotide-diphossugar_trans"/>
</dbReference>
<comment type="similarity">
    <text evidence="1">Belongs to the glycosyltransferase 2 family.</text>
</comment>
<dbReference type="AlphaFoldDB" id="A0A6H2DP09"/>
<reference evidence="5 6" key="1">
    <citation type="submission" date="2020-04" db="EMBL/GenBank/DDBJ databases">
        <title>Genome sequence for Sphingorhabdus sp. strain M1.</title>
        <authorList>
            <person name="Park S.-J."/>
        </authorList>
    </citation>
    <scope>NUCLEOTIDE SEQUENCE [LARGE SCALE GENOMIC DNA]</scope>
    <source>
        <strain evidence="5 6">JK6</strain>
    </source>
</reference>
<accession>A0A6H2DP09</accession>
<dbReference type="SUPFAM" id="SSF53448">
    <property type="entry name" value="Nucleotide-diphospho-sugar transferases"/>
    <property type="match status" value="1"/>
</dbReference>
<dbReference type="KEGG" id="phao:HF685_10740"/>